<dbReference type="RefSeq" id="WP_139210876.1">
    <property type="nucleotide sequence ID" value="NZ_FOFD01000003.1"/>
</dbReference>
<name>A0A1H9K0T7_9EURY</name>
<reference evidence="2" key="1">
    <citation type="submission" date="2016-10" db="EMBL/GenBank/DDBJ databases">
        <authorList>
            <person name="Varghese N."/>
            <person name="Submissions S."/>
        </authorList>
    </citation>
    <scope>NUCLEOTIDE SEQUENCE [LARGE SCALE GENOMIC DNA]</scope>
    <source>
        <strain evidence="2">DSM 25055</strain>
    </source>
</reference>
<evidence type="ECO:0000313" key="1">
    <source>
        <dbReference type="EMBL" id="SEQ92700.1"/>
    </source>
</evidence>
<evidence type="ECO:0000313" key="2">
    <source>
        <dbReference type="Proteomes" id="UP000199114"/>
    </source>
</evidence>
<keyword evidence="2" id="KW-1185">Reference proteome</keyword>
<dbReference type="OrthoDB" id="350185at2157"/>
<gene>
    <name evidence="1" type="ORF">SAMN04489841_2759</name>
</gene>
<dbReference type="AlphaFoldDB" id="A0A1H9K0T7"/>
<organism evidence="1 2">
    <name type="scientific">Natrinema salaciae</name>
    <dbReference type="NCBI Taxonomy" id="1186196"/>
    <lineage>
        <taxon>Archaea</taxon>
        <taxon>Methanobacteriati</taxon>
        <taxon>Methanobacteriota</taxon>
        <taxon>Stenosarchaea group</taxon>
        <taxon>Halobacteria</taxon>
        <taxon>Halobacteriales</taxon>
        <taxon>Natrialbaceae</taxon>
        <taxon>Natrinema</taxon>
    </lineage>
</organism>
<sequence length="496" mass="57309">MGSSDSELKERIRKCVEDFVGTVREEQDFVPKLRIAAGDRMDRKEKIIDEPSRIITFYSSRQQEFFKETAEWMHETENGFGLDEPADPDDEEVVYLGAPEDYEPPEEPNLFSYVNALFNFAGTVMDYSGGYVVTEDGFNRAYEEHWLPKYDTGLDTFEIIIPLHLFNIPGDDESVIELSSEFELRRRRHNYYRVESLHICPITDSERRGIHTSSAGGGEQFNLNPVDACEYKIHAEVAAREPEGTLYDPGEEVGERLATALRLFDPDPETGDLVVGTTFRREPNWLEFREGIPDFTVIGDAHKDRTQRQEAYLLYPDSVEEFTEFWERHCQRIRLDKDGQFTRSIQRFNEIWSKRFYEDQLLDCLIGLEGLLLQGVGPGSSITLRLKLRGGQILHDRLPYEREYIQKFLQDIYSLRGDIVHENQYLADVLDQNSRLKVLDQEFDHPKDVVAEARRFMGASVVAYMDLAERTGLSIDKIGERMDEAALDVDSAELFD</sequence>
<protein>
    <submittedName>
        <fullName evidence="1">Uncharacterized protein</fullName>
    </submittedName>
</protein>
<dbReference type="EMBL" id="FOFD01000003">
    <property type="protein sequence ID" value="SEQ92700.1"/>
    <property type="molecule type" value="Genomic_DNA"/>
</dbReference>
<proteinExistence type="predicted"/>
<dbReference type="Proteomes" id="UP000199114">
    <property type="component" value="Unassembled WGS sequence"/>
</dbReference>
<accession>A0A1H9K0T7</accession>